<organism evidence="2 3">
    <name type="scientific">Amycolatopsis mongoliensis</name>
    <dbReference type="NCBI Taxonomy" id="715475"/>
    <lineage>
        <taxon>Bacteria</taxon>
        <taxon>Bacillati</taxon>
        <taxon>Actinomycetota</taxon>
        <taxon>Actinomycetes</taxon>
        <taxon>Pseudonocardiales</taxon>
        <taxon>Pseudonocardiaceae</taxon>
        <taxon>Amycolatopsis</taxon>
    </lineage>
</organism>
<dbReference type="EMBL" id="CP127295">
    <property type="protein sequence ID" value="WIY05474.1"/>
    <property type="molecule type" value="Genomic_DNA"/>
</dbReference>
<evidence type="ECO:0000313" key="3">
    <source>
        <dbReference type="Proteomes" id="UP001239397"/>
    </source>
</evidence>
<dbReference type="KEGG" id="amog:QRX60_17085"/>
<evidence type="ECO:0000313" key="2">
    <source>
        <dbReference type="EMBL" id="WIY05474.1"/>
    </source>
</evidence>
<protein>
    <submittedName>
        <fullName evidence="2">Uncharacterized protein</fullName>
    </submittedName>
</protein>
<evidence type="ECO:0000256" key="1">
    <source>
        <dbReference type="SAM" id="MobiDB-lite"/>
    </source>
</evidence>
<reference evidence="2 3" key="1">
    <citation type="submission" date="2023-06" db="EMBL/GenBank/DDBJ databases">
        <authorList>
            <person name="Oyuntsetseg B."/>
            <person name="Kim S.B."/>
        </authorList>
    </citation>
    <scope>NUCLEOTIDE SEQUENCE [LARGE SCALE GENOMIC DNA]</scope>
    <source>
        <strain evidence="2 3">4-36</strain>
    </source>
</reference>
<dbReference type="Proteomes" id="UP001239397">
    <property type="component" value="Chromosome"/>
</dbReference>
<proteinExistence type="predicted"/>
<dbReference type="AlphaFoldDB" id="A0A9Y2NKW3"/>
<accession>A0A9Y2NKW3</accession>
<keyword evidence="3" id="KW-1185">Reference proteome</keyword>
<sequence>MDVHDRRLLAGLAKVNTEIGRVTVELLTLQPDDAAYADGLRTLGRQLVGIGAELAARAGQLDGLQPKPHELLTTAEPPDEPS</sequence>
<dbReference type="RefSeq" id="WP_286001762.1">
    <property type="nucleotide sequence ID" value="NZ_CP127295.1"/>
</dbReference>
<feature type="region of interest" description="Disordered" evidence="1">
    <location>
        <begin position="60"/>
        <end position="82"/>
    </location>
</feature>
<name>A0A9Y2NKW3_9PSEU</name>
<gene>
    <name evidence="2" type="ORF">QRX60_17085</name>
</gene>